<evidence type="ECO:0000259" key="5">
    <source>
        <dbReference type="Pfam" id="PF12740"/>
    </source>
</evidence>
<organism evidence="6 7">
    <name type="scientific">Arcicella rosea</name>
    <dbReference type="NCBI Taxonomy" id="502909"/>
    <lineage>
        <taxon>Bacteria</taxon>
        <taxon>Pseudomonadati</taxon>
        <taxon>Bacteroidota</taxon>
        <taxon>Cytophagia</taxon>
        <taxon>Cytophagales</taxon>
        <taxon>Flectobacillaceae</taxon>
        <taxon>Arcicella</taxon>
    </lineage>
</organism>
<keyword evidence="7" id="KW-1185">Reference proteome</keyword>
<keyword evidence="2" id="KW-0442">Lipid degradation</keyword>
<dbReference type="Proteomes" id="UP000524404">
    <property type="component" value="Unassembled WGS sequence"/>
</dbReference>
<feature type="domain" description="PET hydrolase/cutinase-like" evidence="5">
    <location>
        <begin position="133"/>
        <end position="245"/>
    </location>
</feature>
<gene>
    <name evidence="6" type="ORF">HNP25_003960</name>
</gene>
<keyword evidence="1 6" id="KW-0378">Hydrolase</keyword>
<sequence>MKKFTPQRLKTAVLMLLVLFVFKTNSQAQFPDSYIFGDALPDAPELSARGEYKVGVRTLEFVHKGQVDVLKSKGGVDAIYDRPLKVEVWYPANLADNEKEIVAYDQVFGVSNDPKRPLIPFQFSGRAARDAKPKTGVGTFPLIVVSHGYLGSRLLMTYLTENLASKGYVVVAIDHTESTYRDASPFQSTLLNRGKDILFVLNQMAELAKPKSKSFLEGLADANNTALIGYSMGGYGVLNAAGAGYSQLAASLFATMTGGSKAIEVRTAGNPEYIASQDNRIKAVVAFAPWGMQRGVWDAEGLKGLKVPTFFVAGNQDDISGYEDGIKAIYKGTINSERYLLTYLNARHNVAPNPPPAEAYKPERARDYAHYSEPAWNERHINNINQHFVTAFLGIQLKHQDFGKYLLLQPNSNEKNWTGFPPRSSVGLELLHEVPAK</sequence>
<dbReference type="GO" id="GO:0016042">
    <property type="term" value="P:lipid catabolic process"/>
    <property type="evidence" value="ECO:0007669"/>
    <property type="project" value="UniProtKB-KW"/>
</dbReference>
<evidence type="ECO:0000256" key="1">
    <source>
        <dbReference type="ARBA" id="ARBA00022801"/>
    </source>
</evidence>
<feature type="chain" id="PRO_5032364908" evidence="4">
    <location>
        <begin position="29"/>
        <end position="437"/>
    </location>
</feature>
<feature type="signal peptide" evidence="4">
    <location>
        <begin position="1"/>
        <end position="28"/>
    </location>
</feature>
<evidence type="ECO:0000313" key="6">
    <source>
        <dbReference type="EMBL" id="MBB6005288.1"/>
    </source>
</evidence>
<dbReference type="Gene3D" id="3.40.50.1820">
    <property type="entry name" value="alpha/beta hydrolase"/>
    <property type="match status" value="1"/>
</dbReference>
<evidence type="ECO:0000313" key="7">
    <source>
        <dbReference type="Proteomes" id="UP000524404"/>
    </source>
</evidence>
<comment type="caution">
    <text evidence="6">The sequence shown here is derived from an EMBL/GenBank/DDBJ whole genome shotgun (WGS) entry which is preliminary data.</text>
</comment>
<evidence type="ECO:0000256" key="3">
    <source>
        <dbReference type="ARBA" id="ARBA00023098"/>
    </source>
</evidence>
<dbReference type="GO" id="GO:0003847">
    <property type="term" value="F:1-alkyl-2-acetylglycerophosphocholine esterase activity"/>
    <property type="evidence" value="ECO:0007669"/>
    <property type="project" value="TreeGrafter"/>
</dbReference>
<keyword evidence="4" id="KW-0732">Signal</keyword>
<name>A0A841EXE3_9BACT</name>
<dbReference type="SUPFAM" id="SSF53474">
    <property type="entry name" value="alpha/beta-Hydrolases"/>
    <property type="match status" value="1"/>
</dbReference>
<dbReference type="AlphaFoldDB" id="A0A841EXE3"/>
<dbReference type="PANTHER" id="PTHR10272">
    <property type="entry name" value="PLATELET-ACTIVATING FACTOR ACETYLHYDROLASE"/>
    <property type="match status" value="1"/>
</dbReference>
<proteinExistence type="predicted"/>
<accession>A0A841EXE3</accession>
<keyword evidence="3" id="KW-0443">Lipid metabolism</keyword>
<dbReference type="PANTHER" id="PTHR10272:SF0">
    <property type="entry name" value="PLATELET-ACTIVATING FACTOR ACETYLHYDROLASE"/>
    <property type="match status" value="1"/>
</dbReference>
<evidence type="ECO:0000256" key="2">
    <source>
        <dbReference type="ARBA" id="ARBA00022963"/>
    </source>
</evidence>
<evidence type="ECO:0000256" key="4">
    <source>
        <dbReference type="SAM" id="SignalP"/>
    </source>
</evidence>
<dbReference type="InterPro" id="IPR041127">
    <property type="entry name" value="PET_hydrolase/cutinase-like"/>
</dbReference>
<dbReference type="Pfam" id="PF12740">
    <property type="entry name" value="PETase"/>
    <property type="match status" value="1"/>
</dbReference>
<reference evidence="6 7" key="1">
    <citation type="submission" date="2020-08" db="EMBL/GenBank/DDBJ databases">
        <title>Functional genomics of gut bacteria from endangered species of beetles.</title>
        <authorList>
            <person name="Carlos-Shanley C."/>
        </authorList>
    </citation>
    <scope>NUCLEOTIDE SEQUENCE [LARGE SCALE GENOMIC DNA]</scope>
    <source>
        <strain evidence="6 7">S00070</strain>
    </source>
</reference>
<dbReference type="EMBL" id="JACHKT010000040">
    <property type="protein sequence ID" value="MBB6005288.1"/>
    <property type="molecule type" value="Genomic_DNA"/>
</dbReference>
<protein>
    <submittedName>
        <fullName evidence="6">Putative dienelactone hydrolase</fullName>
    </submittedName>
</protein>
<dbReference type="RefSeq" id="WP_409012533.1">
    <property type="nucleotide sequence ID" value="NZ_JACHKT010000040.1"/>
</dbReference>
<dbReference type="InterPro" id="IPR029058">
    <property type="entry name" value="AB_hydrolase_fold"/>
</dbReference>